<evidence type="ECO:0000256" key="6">
    <source>
        <dbReference type="ARBA" id="ARBA00022759"/>
    </source>
</evidence>
<dbReference type="GO" id="GO:0005634">
    <property type="term" value="C:nucleus"/>
    <property type="evidence" value="ECO:0007669"/>
    <property type="project" value="TreeGrafter"/>
</dbReference>
<evidence type="ECO:0000256" key="3">
    <source>
        <dbReference type="ARBA" id="ARBA00022694"/>
    </source>
</evidence>
<proteinExistence type="inferred from homology"/>
<comment type="cofactor">
    <cofactor evidence="1">
        <name>Zn(2+)</name>
        <dbReference type="ChEBI" id="CHEBI:29105"/>
    </cofactor>
</comment>
<dbReference type="Pfam" id="PF00753">
    <property type="entry name" value="Lactamase_B"/>
    <property type="match status" value="1"/>
</dbReference>
<dbReference type="EMBL" id="HBUF01394483">
    <property type="protein sequence ID" value="CAG6734996.1"/>
    <property type="molecule type" value="Transcribed_RNA"/>
</dbReference>
<evidence type="ECO:0000256" key="5">
    <source>
        <dbReference type="ARBA" id="ARBA00022723"/>
    </source>
</evidence>
<dbReference type="EMBL" id="HBUF01586129">
    <property type="protein sequence ID" value="CAG6771855.1"/>
    <property type="molecule type" value="Transcribed_RNA"/>
</dbReference>
<dbReference type="InterPro" id="IPR013471">
    <property type="entry name" value="RNase_Z/BN"/>
</dbReference>
<feature type="chain" id="PRO_5033956848" evidence="9">
    <location>
        <begin position="25"/>
        <end position="614"/>
    </location>
</feature>
<dbReference type="EMBL" id="HBUF01074306">
    <property type="protein sequence ID" value="CAG6630640.1"/>
    <property type="molecule type" value="Transcribed_RNA"/>
</dbReference>
<keyword evidence="4" id="KW-0540">Nuclease</keyword>
<reference evidence="11" key="1">
    <citation type="submission" date="2021-05" db="EMBL/GenBank/DDBJ databases">
        <authorList>
            <person name="Alioto T."/>
            <person name="Alioto T."/>
            <person name="Gomez Garrido J."/>
        </authorList>
    </citation>
    <scope>NUCLEOTIDE SEQUENCE</scope>
</reference>
<dbReference type="Gene3D" id="3.60.15.10">
    <property type="entry name" value="Ribonuclease Z/Hydroxyacylglutathione hydrolase-like"/>
    <property type="match status" value="1"/>
</dbReference>
<feature type="domain" description="Metallo-beta-lactamase" evidence="10">
    <location>
        <begin position="41"/>
        <end position="107"/>
    </location>
</feature>
<evidence type="ECO:0000256" key="2">
    <source>
        <dbReference type="ARBA" id="ARBA00011738"/>
    </source>
</evidence>
<dbReference type="HAMAP" id="MF_01818">
    <property type="entry name" value="RNase_Z_BN"/>
    <property type="match status" value="1"/>
</dbReference>
<evidence type="ECO:0000256" key="8">
    <source>
        <dbReference type="ARBA" id="ARBA00022833"/>
    </source>
</evidence>
<keyword evidence="7" id="KW-0378">Hydrolase</keyword>
<sequence length="614" mass="70015">MTNFKRPKIAFAWVLSILATFVNGTEVFFIGTGAGGPSKLRGSSSTLMRLRDGEVWMFDCGEGTQIKLNDVYVRPSRVGAIFITHLHGDHVWGLPGVICSHWNSNDTVQRRGKYGFHIFGPRGIRKLVRNQLLLSRSMCMFHYTVHELIPEDSQFDNKNEADYYRVIDQADGPLHPQEILGQDIEAQKGPDGNPVWHLVNDTRGTIVAGKIVHRLPTFGFTYVEALATPNLNKALLTSKYNLSPGIEYGMLQRGYPVHLPNNVTIQPHEAMLKPIPGRKITILGDTCNPYPMLDIAKDSDVLVHEATHFKHQREAAEFYGHSTPTMAIRFAKASNAKLVALTHISQRVTPRSWNTGRNFNKTSFTTDDLMNEAVDELFRYRHKNLSILIAEDGTVLSIEKKHNNSARPHFYLTRLKKNIVVTKTVFESIPLFYQRPPVNYNDKFKANTFLPPLNMLNNFSRPKYLKYYNSSDLDGGVKFVPINSINPQWYTPYSGEGGSQSPITLVNGKWRQWRVEDVVPTASGSIGGSSSHYYDPTNNIPPEHTIKARRTRPFYKQIQSNTGRKFNTSYLNVSENRTFVKLEPEAFLQREYKKQFYFNKTYSEYNKLNQPERG</sequence>
<keyword evidence="6" id="KW-0255">Endonuclease</keyword>
<organism evidence="11">
    <name type="scientific">Cacopsylla melanoneura</name>
    <dbReference type="NCBI Taxonomy" id="428564"/>
    <lineage>
        <taxon>Eukaryota</taxon>
        <taxon>Metazoa</taxon>
        <taxon>Ecdysozoa</taxon>
        <taxon>Arthropoda</taxon>
        <taxon>Hexapoda</taxon>
        <taxon>Insecta</taxon>
        <taxon>Pterygota</taxon>
        <taxon>Neoptera</taxon>
        <taxon>Paraneoptera</taxon>
        <taxon>Hemiptera</taxon>
        <taxon>Sternorrhyncha</taxon>
        <taxon>Psylloidea</taxon>
        <taxon>Psyllidae</taxon>
        <taxon>Psyllinae</taxon>
        <taxon>Cacopsylla</taxon>
    </lineage>
</organism>
<comment type="subunit">
    <text evidence="2">Homodimer.</text>
</comment>
<dbReference type="GO" id="GO:0046872">
    <property type="term" value="F:metal ion binding"/>
    <property type="evidence" value="ECO:0007669"/>
    <property type="project" value="UniProtKB-KW"/>
</dbReference>
<dbReference type="EMBL" id="HBUF01394484">
    <property type="protein sequence ID" value="CAG6734997.1"/>
    <property type="molecule type" value="Transcribed_RNA"/>
</dbReference>
<keyword evidence="9" id="KW-0732">Signal</keyword>
<dbReference type="CDD" id="cd07717">
    <property type="entry name" value="RNaseZ_ZiPD-like_MBL-fold"/>
    <property type="match status" value="1"/>
</dbReference>
<keyword evidence="5" id="KW-0479">Metal-binding</keyword>
<evidence type="ECO:0000313" key="11">
    <source>
        <dbReference type="EMBL" id="CAG6771854.1"/>
    </source>
</evidence>
<name>A0A8D9F0J2_9HEMI</name>
<feature type="signal peptide" evidence="9">
    <location>
        <begin position="1"/>
        <end position="24"/>
    </location>
</feature>
<keyword evidence="8" id="KW-0862">Zinc</keyword>
<accession>A0A8D9F0J2</accession>
<dbReference type="SUPFAM" id="SSF56281">
    <property type="entry name" value="Metallo-hydrolase/oxidoreductase"/>
    <property type="match status" value="1"/>
</dbReference>
<dbReference type="InterPro" id="IPR001279">
    <property type="entry name" value="Metallo-B-lactamas"/>
</dbReference>
<evidence type="ECO:0000256" key="7">
    <source>
        <dbReference type="ARBA" id="ARBA00022801"/>
    </source>
</evidence>
<protein>
    <submittedName>
        <fullName evidence="11">Zinc phosphodiesterase ELAC protein 1</fullName>
    </submittedName>
</protein>
<evidence type="ECO:0000256" key="4">
    <source>
        <dbReference type="ARBA" id="ARBA00022722"/>
    </source>
</evidence>
<dbReference type="PANTHER" id="PTHR46018:SF2">
    <property type="entry name" value="ZINC PHOSPHODIESTERASE ELAC PROTEIN 1"/>
    <property type="match status" value="1"/>
</dbReference>
<dbReference type="EMBL" id="HBUF01586128">
    <property type="protein sequence ID" value="CAG6771854.1"/>
    <property type="molecule type" value="Transcribed_RNA"/>
</dbReference>
<dbReference type="AlphaFoldDB" id="A0A8D9F0J2"/>
<dbReference type="PANTHER" id="PTHR46018">
    <property type="entry name" value="ZINC PHOSPHODIESTERASE ELAC PROTEIN 1"/>
    <property type="match status" value="1"/>
</dbReference>
<dbReference type="InterPro" id="IPR036866">
    <property type="entry name" value="RibonucZ/Hydroxyglut_hydro"/>
</dbReference>
<evidence type="ECO:0000259" key="10">
    <source>
        <dbReference type="Pfam" id="PF00753"/>
    </source>
</evidence>
<evidence type="ECO:0000256" key="9">
    <source>
        <dbReference type="SAM" id="SignalP"/>
    </source>
</evidence>
<evidence type="ECO:0000256" key="1">
    <source>
        <dbReference type="ARBA" id="ARBA00001947"/>
    </source>
</evidence>
<dbReference type="GO" id="GO:0042781">
    <property type="term" value="F:3'-tRNA processing endoribonuclease activity"/>
    <property type="evidence" value="ECO:0007669"/>
    <property type="project" value="TreeGrafter"/>
</dbReference>
<keyword evidence="3" id="KW-0819">tRNA processing</keyword>